<keyword evidence="3" id="KW-0378">Hydrolase</keyword>
<evidence type="ECO:0000256" key="3">
    <source>
        <dbReference type="ARBA" id="ARBA00022801"/>
    </source>
</evidence>
<evidence type="ECO:0000256" key="2">
    <source>
        <dbReference type="ARBA" id="ARBA00022723"/>
    </source>
</evidence>
<accession>A0A5Q3GB77</accession>
<reference evidence="5" key="1">
    <citation type="submission" date="2019-05" db="EMBL/GenBank/DDBJ databases">
        <authorList>
            <person name="Piombo E."/>
        </authorList>
    </citation>
    <scope>NUCLEOTIDE SEQUENCE</scope>
    <source>
        <strain evidence="5">C2S</strain>
    </source>
</reference>
<evidence type="ECO:0000313" key="6">
    <source>
        <dbReference type="Proteomes" id="UP000760494"/>
    </source>
</evidence>
<keyword evidence="4" id="KW-0862">Zinc</keyword>
<dbReference type="SMART" id="SM00849">
    <property type="entry name" value="Lactamase_B"/>
    <property type="match status" value="1"/>
</dbReference>
<dbReference type="PANTHER" id="PTHR42978:SF5">
    <property type="entry name" value="METALLO-BETA-LACTAMASE DOMAIN-CONTAINING PROTEIN"/>
    <property type="match status" value="1"/>
</dbReference>
<dbReference type="InterPro" id="IPR036866">
    <property type="entry name" value="RibonucZ/Hydroxyglut_hydro"/>
</dbReference>
<comment type="similarity">
    <text evidence="1">Belongs to the metallo-beta-lactamase superfamily.</text>
</comment>
<evidence type="ECO:0000256" key="1">
    <source>
        <dbReference type="ARBA" id="ARBA00007749"/>
    </source>
</evidence>
<organism evidence="5 6">
    <name type="scientific">Fusarium fujikuroi</name>
    <name type="common">Bakanae and foot rot disease fungus</name>
    <name type="synonym">Gibberella fujikuroi</name>
    <dbReference type="NCBI Taxonomy" id="5127"/>
    <lineage>
        <taxon>Eukaryota</taxon>
        <taxon>Fungi</taxon>
        <taxon>Dikarya</taxon>
        <taxon>Ascomycota</taxon>
        <taxon>Pezizomycotina</taxon>
        <taxon>Sordariomycetes</taxon>
        <taxon>Hypocreomycetidae</taxon>
        <taxon>Hypocreales</taxon>
        <taxon>Nectriaceae</taxon>
        <taxon>Fusarium</taxon>
        <taxon>Fusarium fujikuroi species complex</taxon>
    </lineage>
</organism>
<gene>
    <name evidence="5" type="ORF">C2S_9413</name>
</gene>
<dbReference type="PANTHER" id="PTHR42978">
    <property type="entry name" value="QUORUM-QUENCHING LACTONASE YTNP-RELATED-RELATED"/>
    <property type="match status" value="1"/>
</dbReference>
<sequence>MAQLPQFDVPGGKAAKVSIIDSSLRLSGMPLTHIMKPAMKGLDSMPTLTTWSFLVETSSGKKSLFDLGVPKEPLKNFAPYYADIIRANPNWDVDVPKNVADILAENNVQPSEIDNVIWSHHHFDHIGDITTFPGSTELVVGPGFKKAFLPGYPAGPDSPVREVDFQGRELREIDSEHMTLQIGPFRAFDFFGDGSFYLLDTPGHSIGHLAGLARTTTSPDTFIFMGGDLCHHCGELRPSEYLPYPSNLSEHLSLSDSLRLHLSQCPGSAFDDLNVERGRAVGEPFFDPAFGFDLDLAIKTIKEAQTADAQENVFFVFAHDTAMFDVIDVFPKQANDWKLKGWKEKTLWKFLNDFEDALRP</sequence>
<evidence type="ECO:0000313" key="5">
    <source>
        <dbReference type="EMBL" id="VTT74051.1"/>
    </source>
</evidence>
<dbReference type="Pfam" id="PF00753">
    <property type="entry name" value="Lactamase_B"/>
    <property type="match status" value="1"/>
</dbReference>
<comment type="caution">
    <text evidence="5">The sequence shown here is derived from an EMBL/GenBank/DDBJ whole genome shotgun (WGS) entry which is preliminary data.</text>
</comment>
<dbReference type="CDD" id="cd07730">
    <property type="entry name" value="metallo-hydrolase-like_MBL-fold"/>
    <property type="match status" value="1"/>
</dbReference>
<name>A0A5Q3GB77_FUSFU</name>
<proteinExistence type="inferred from homology"/>
<dbReference type="GO" id="GO:0046872">
    <property type="term" value="F:metal ion binding"/>
    <property type="evidence" value="ECO:0007669"/>
    <property type="project" value="UniProtKB-KW"/>
</dbReference>
<dbReference type="EMBL" id="CABFJX010000372">
    <property type="protein sequence ID" value="VTT74051.1"/>
    <property type="molecule type" value="Genomic_DNA"/>
</dbReference>
<dbReference type="InterPro" id="IPR051013">
    <property type="entry name" value="MBL_superfamily_lactonases"/>
</dbReference>
<protein>
    <submittedName>
        <fullName evidence="5">Uncharacterized protein</fullName>
    </submittedName>
</protein>
<dbReference type="InterPro" id="IPR001279">
    <property type="entry name" value="Metallo-B-lactamas"/>
</dbReference>
<dbReference type="Proteomes" id="UP000760494">
    <property type="component" value="Unassembled WGS sequence"/>
</dbReference>
<evidence type="ECO:0000256" key="4">
    <source>
        <dbReference type="ARBA" id="ARBA00022833"/>
    </source>
</evidence>
<dbReference type="SUPFAM" id="SSF56281">
    <property type="entry name" value="Metallo-hydrolase/oxidoreductase"/>
    <property type="match status" value="1"/>
</dbReference>
<dbReference type="GO" id="GO:0016787">
    <property type="term" value="F:hydrolase activity"/>
    <property type="evidence" value="ECO:0007669"/>
    <property type="project" value="UniProtKB-KW"/>
</dbReference>
<keyword evidence="2" id="KW-0479">Metal-binding</keyword>
<dbReference type="AlphaFoldDB" id="A0A5Q3GB77"/>
<dbReference type="Gene3D" id="3.60.15.10">
    <property type="entry name" value="Ribonuclease Z/Hydroxyacylglutathione hydrolase-like"/>
    <property type="match status" value="1"/>
</dbReference>